<feature type="compositionally biased region" description="Polar residues" evidence="1">
    <location>
        <begin position="74"/>
        <end position="86"/>
    </location>
</feature>
<accession>A0A5A7PAI1</accession>
<dbReference type="AlphaFoldDB" id="A0A5A7PAI1"/>
<feature type="transmembrane region" description="Helical" evidence="2">
    <location>
        <begin position="102"/>
        <end position="125"/>
    </location>
</feature>
<evidence type="ECO:0000256" key="2">
    <source>
        <dbReference type="SAM" id="Phobius"/>
    </source>
</evidence>
<keyword evidence="2" id="KW-1133">Transmembrane helix</keyword>
<evidence type="ECO:0000313" key="3">
    <source>
        <dbReference type="EMBL" id="GER29556.1"/>
    </source>
</evidence>
<sequence>MSLSFARRKELTVSFFVFELLQSSWRPMSSHFLALMFLPRQWTESFAKICFHESPCTLKLLENMHKTGSKIPQLGQSQHLNPNSSDESLEDRNLNHKPNTLITFRILIVAILSLLTIKIVIVWWYQILSLNALRQNSITMSQRITCFSHGKTSLEPPSPFGEVHPISLEGLSISTSRAEDSIPKLYLLPSLCFTYSAVLSANCASTAADITFSPTFGSWEMMSCLFFLTNSTWVSDTSSVRFSLVALLFLLSGAIFSSSKSLCETSPSSAPVTPCSGPILTSLGKEVSDAVEISADIYGTPRPLKTIDELWRRRLEFRYQQPAATRRRGSDWSRESTIGCSPAIVGPTLHPTTNSEAIDVDLEKKDGS</sequence>
<keyword evidence="2" id="KW-0472">Membrane</keyword>
<keyword evidence="4" id="KW-1185">Reference proteome</keyword>
<proteinExistence type="predicted"/>
<feature type="region of interest" description="Disordered" evidence="1">
    <location>
        <begin position="71"/>
        <end position="92"/>
    </location>
</feature>
<comment type="caution">
    <text evidence="3">The sequence shown here is derived from an EMBL/GenBank/DDBJ whole genome shotgun (WGS) entry which is preliminary data.</text>
</comment>
<evidence type="ECO:0000256" key="1">
    <source>
        <dbReference type="SAM" id="MobiDB-lite"/>
    </source>
</evidence>
<gene>
    <name evidence="3" type="ORF">STAS_05407</name>
</gene>
<evidence type="ECO:0000313" key="4">
    <source>
        <dbReference type="Proteomes" id="UP000325081"/>
    </source>
</evidence>
<dbReference type="Proteomes" id="UP000325081">
    <property type="component" value="Unassembled WGS sequence"/>
</dbReference>
<protein>
    <submittedName>
        <fullName evidence="3">Outer arm dynein light chain 1 protein</fullName>
    </submittedName>
</protein>
<dbReference type="EMBL" id="BKCP01003891">
    <property type="protein sequence ID" value="GER29556.1"/>
    <property type="molecule type" value="Genomic_DNA"/>
</dbReference>
<organism evidence="3 4">
    <name type="scientific">Striga asiatica</name>
    <name type="common">Asiatic witchweed</name>
    <name type="synonym">Buchnera asiatica</name>
    <dbReference type="NCBI Taxonomy" id="4170"/>
    <lineage>
        <taxon>Eukaryota</taxon>
        <taxon>Viridiplantae</taxon>
        <taxon>Streptophyta</taxon>
        <taxon>Embryophyta</taxon>
        <taxon>Tracheophyta</taxon>
        <taxon>Spermatophyta</taxon>
        <taxon>Magnoliopsida</taxon>
        <taxon>eudicotyledons</taxon>
        <taxon>Gunneridae</taxon>
        <taxon>Pentapetalae</taxon>
        <taxon>asterids</taxon>
        <taxon>lamiids</taxon>
        <taxon>Lamiales</taxon>
        <taxon>Orobanchaceae</taxon>
        <taxon>Buchnereae</taxon>
        <taxon>Striga</taxon>
    </lineage>
</organism>
<reference evidence="4" key="1">
    <citation type="journal article" date="2019" name="Curr. Biol.">
        <title>Genome Sequence of Striga asiatica Provides Insight into the Evolution of Plant Parasitism.</title>
        <authorList>
            <person name="Yoshida S."/>
            <person name="Kim S."/>
            <person name="Wafula E.K."/>
            <person name="Tanskanen J."/>
            <person name="Kim Y.M."/>
            <person name="Honaas L."/>
            <person name="Yang Z."/>
            <person name="Spallek T."/>
            <person name="Conn C.E."/>
            <person name="Ichihashi Y."/>
            <person name="Cheong K."/>
            <person name="Cui S."/>
            <person name="Der J.P."/>
            <person name="Gundlach H."/>
            <person name="Jiao Y."/>
            <person name="Hori C."/>
            <person name="Ishida J.K."/>
            <person name="Kasahara H."/>
            <person name="Kiba T."/>
            <person name="Kim M.S."/>
            <person name="Koo N."/>
            <person name="Laohavisit A."/>
            <person name="Lee Y.H."/>
            <person name="Lumba S."/>
            <person name="McCourt P."/>
            <person name="Mortimer J.C."/>
            <person name="Mutuku J.M."/>
            <person name="Nomura T."/>
            <person name="Sasaki-Sekimoto Y."/>
            <person name="Seto Y."/>
            <person name="Wang Y."/>
            <person name="Wakatake T."/>
            <person name="Sakakibara H."/>
            <person name="Demura T."/>
            <person name="Yamaguchi S."/>
            <person name="Yoneyama K."/>
            <person name="Manabe R.I."/>
            <person name="Nelson D.C."/>
            <person name="Schulman A.H."/>
            <person name="Timko M.P."/>
            <person name="dePamphilis C.W."/>
            <person name="Choi D."/>
            <person name="Shirasu K."/>
        </authorList>
    </citation>
    <scope>NUCLEOTIDE SEQUENCE [LARGE SCALE GENOMIC DNA]</scope>
    <source>
        <strain evidence="4">cv. UVA1</strain>
    </source>
</reference>
<keyword evidence="2" id="KW-0812">Transmembrane</keyword>
<name>A0A5A7PAI1_STRAF</name>